<evidence type="ECO:0000313" key="5">
    <source>
        <dbReference type="EMBL" id="QBQ80865.1"/>
    </source>
</evidence>
<evidence type="ECO:0000259" key="4">
    <source>
        <dbReference type="Pfam" id="PF09718"/>
    </source>
</evidence>
<dbReference type="EMBL" id="MK373793">
    <property type="protein sequence ID" value="QBQ80865.1"/>
    <property type="molecule type" value="Genomic_DNA"/>
</dbReference>
<protein>
    <recommendedName>
        <fullName evidence="1">Tape measure protein</fullName>
        <shortName evidence="1">TMP</shortName>
    </recommendedName>
</protein>
<reference evidence="5 6" key="1">
    <citation type="submission" date="2019-01" db="EMBL/GenBank/DDBJ databases">
        <title>Still something new to discover - new insights into E. coli phage diversity and taxonomy.</title>
        <authorList>
            <person name="Korf I.H.E."/>
            <person name="Adriaennsens E."/>
            <person name="Dreiseikelmann B."/>
            <person name="Kropinski A."/>
            <person name="Nimtz M."/>
            <person name="Meier-Kolthoff J.P."/>
            <person name="Rohde M."/>
            <person name="van Raaij M."/>
            <person name="Wittmann J."/>
        </authorList>
    </citation>
    <scope>NUCLEOTIDE SEQUENCE [LARGE SCALE GENOMIC DNA]</scope>
</reference>
<dbReference type="InterPro" id="IPR006431">
    <property type="entry name" value="Phage_tape_meas_C"/>
</dbReference>
<keyword evidence="1" id="KW-1171">Viral genome ejection through host cell envelope</keyword>
<keyword evidence="6" id="KW-1185">Reference proteome</keyword>
<organism evidence="5 6">
    <name type="scientific">Escherichia phage vB_EcoS_MM01</name>
    <dbReference type="NCBI Taxonomy" id="2508188"/>
    <lineage>
        <taxon>Viruses</taxon>
        <taxon>Duplodnaviria</taxon>
        <taxon>Heunggongvirae</taxon>
        <taxon>Uroviricota</taxon>
        <taxon>Caudoviricetes</taxon>
        <taxon>Drexlerviridae</taxon>
        <taxon>Braunvirinae</taxon>
        <taxon>Inhoffenstrassevirus</taxon>
        <taxon>Inhoffenstrassevirus MM01</taxon>
    </lineage>
</organism>
<keyword evidence="1" id="KW-1188">Viral release from host cell</keyword>
<keyword evidence="1" id="KW-1245">Viral tail assembly</keyword>
<comment type="function">
    <text evidence="1">Serves as a ruler that controls the length of tail by stopping the tail tube polymerization and is probably released from the tail shaft during infection to facilitate DNA translocation into the host cell. Assembles into a multimeric linear form probably arranged as a coil of alpha-helices and stabilized by the covering tail assembly proteins. Its C-terminus fixes the tail tip complex, thereby forming the tail assembly initiator complex. Tail tube proteins polymerize around the tail measure protein, displacing the tail assembly proteins. When the tail reaches the length specified by the tape measure protein, it stops and becomes capped by the tail terminator protein.</text>
</comment>
<dbReference type="GO" id="GO:0098003">
    <property type="term" value="P:viral tail assembly"/>
    <property type="evidence" value="ECO:0007669"/>
    <property type="project" value="UniProtKB-UniRule"/>
</dbReference>
<dbReference type="GO" id="GO:0046718">
    <property type="term" value="P:symbiont entry into host cell"/>
    <property type="evidence" value="ECO:0007669"/>
    <property type="project" value="UniProtKB-KW"/>
</dbReference>
<keyword evidence="1" id="KW-0946">Virion</keyword>
<feature type="chain" id="PRO_5027179761" description="Tape measure protein" evidence="1">
    <location>
        <begin position="1"/>
        <end position="922"/>
    </location>
</feature>
<dbReference type="GO" id="GO:0098015">
    <property type="term" value="C:virus tail"/>
    <property type="evidence" value="ECO:0007669"/>
    <property type="project" value="UniProtKB-UniRule"/>
</dbReference>
<comment type="subunit">
    <text evidence="1">Interacts with the tail initiator complex presumably through its C-terminus domain. Interacts with the tail assembly proteins.</text>
</comment>
<evidence type="ECO:0000313" key="6">
    <source>
        <dbReference type="Proteomes" id="UP000307356"/>
    </source>
</evidence>
<dbReference type="InterPro" id="IPR009628">
    <property type="entry name" value="Phage_tape_measure_N"/>
</dbReference>
<evidence type="ECO:0000256" key="2">
    <source>
        <dbReference type="SAM" id="MobiDB-lite"/>
    </source>
</evidence>
<comment type="similarity">
    <text evidence="1">Belongs to the Lambdavirus tape measure protein family.</text>
</comment>
<keyword evidence="1" id="KW-0175">Coiled coil</keyword>
<dbReference type="HAMAP" id="MF_04138">
    <property type="entry name" value="TMP_LAMBDA"/>
    <property type="match status" value="1"/>
</dbReference>
<feature type="coiled-coil region" evidence="1">
    <location>
        <begin position="109"/>
        <end position="171"/>
    </location>
</feature>
<name>A0A482N5I1_9CAUD</name>
<gene>
    <name evidence="5" type="ORF">MM01_00030</name>
</gene>
<proteinExistence type="inferred from homology"/>
<keyword evidence="1" id="KW-1227">Viral tail protein</keyword>
<dbReference type="Pfam" id="PF09718">
    <property type="entry name" value="Tape_meas_lam_C"/>
    <property type="match status" value="1"/>
</dbReference>
<dbReference type="InterPro" id="IPR043680">
    <property type="entry name" value="GpH_LAMBDA"/>
</dbReference>
<keyword evidence="1" id="KW-1162">Viral penetration into host cytoplasm</keyword>
<dbReference type="Proteomes" id="UP000307356">
    <property type="component" value="Segment"/>
</dbReference>
<keyword evidence="1" id="KW-1160">Virus entry into host cell</keyword>
<evidence type="ECO:0000256" key="1">
    <source>
        <dbReference type="HAMAP-Rule" id="MF_04138"/>
    </source>
</evidence>
<feature type="domain" description="Bacteriophage tail tape measure N-terminal" evidence="3">
    <location>
        <begin position="207"/>
        <end position="365"/>
    </location>
</feature>
<comment type="subcellular location">
    <subcellularLocation>
        <location evidence="1">Virion</location>
    </subcellularLocation>
</comment>
<sequence>MATNELAGITLAVDVSQVDRGTQSLQKFRQANQQAASGISEFVNAEQVAKNQARDTARALAEQQASLAKLQTAIDPTAAKFRKLQEAAVGLDKAFAAGVVPDEEFFRLGEALETQNAKLARSRAALTEEGRAAAQEAKDKSKAKAEADRFIASLQRQAQAATLTREEYLKLQAAQLGVSAQATPLINQIGTATQRTVENLGRQAAAFQKSGLSAGQYKNAISQLPAQITDIGTSLAGGIPIWLIAIQQGGQIKDSFGGIANTARFLLSYLTPLTAAAGLLGAGFAYAAVSIYKSEAAIKEARKAIEDTLGVTGESARKLSISIARIAEASDKTAEDITKAFVSTRDGAQEAILKLIDVGVSYEDARELVERYKDSSNFTQVNAEIEKHRLEAAKIKDSWFENAKAVSYYNDVAVQGLVNSPLTNVAARNSAAIQEFASLLEQDVNKALIDGNRYVAEQVDLIGKEYLALDRVAGAEKSLADARKQAAAIARSGNAEAIAQANRVIQLRQRELDEAKKAEAERNKPAKTKAPKEARDLTINYESGVLALEAQLRLLKDVGGQTKAISTERRKLLEEEAKFAILEERQAAGTIGREQARLLLEKDKVLELARQKAELGDQIVLQERANKLAEDNRKKTLQINNEANNIDLGAGLSSREQQRAREIQALQSNQVNAGGAIDDVDFTQLLEARRNFYAQEDALRENWLAGVNQSFANWAESATDAFSIAGSLTTTVFEGITDQITNLVTTGETNFREFTVSILKQIAKIATQLLIVKAIESSLSSFGGTGGAIGSIASAIGGGFANGGYTGSGGKYQPAGTVHKGEFVFTKEATSRIGVKNLYALMKGYANGGAVGGSSGYANGGLVSGGSDVNVSGITVNVNGGIGSDPEQAKALQNGVKAIVAEEISQSFQQGGRAYQYLRGFN</sequence>
<feature type="region of interest" description="Disordered" evidence="2">
    <location>
        <begin position="515"/>
        <end position="534"/>
    </location>
</feature>
<accession>A0A482N5I1</accession>
<feature type="domain" description="Bacteriophage tail tape measure C-terminal" evidence="4">
    <location>
        <begin position="702"/>
        <end position="775"/>
    </location>
</feature>
<dbReference type="NCBIfam" id="TIGR01541">
    <property type="entry name" value="tape_meas_lam_C"/>
    <property type="match status" value="1"/>
</dbReference>
<evidence type="ECO:0000259" key="3">
    <source>
        <dbReference type="Pfam" id="PF06791"/>
    </source>
</evidence>
<dbReference type="Pfam" id="PF06791">
    <property type="entry name" value="TMP_2"/>
    <property type="match status" value="1"/>
</dbReference>